<gene>
    <name evidence="2" type="ORF">GCM10010185_45280</name>
</gene>
<feature type="transmembrane region" description="Helical" evidence="1">
    <location>
        <begin position="86"/>
        <end position="109"/>
    </location>
</feature>
<dbReference type="RefSeq" id="WP_189225296.1">
    <property type="nucleotide sequence ID" value="NZ_BMRG01000009.1"/>
</dbReference>
<feature type="transmembrane region" description="Helical" evidence="1">
    <location>
        <begin position="18"/>
        <end position="35"/>
    </location>
</feature>
<dbReference type="Proteomes" id="UP000639606">
    <property type="component" value="Unassembled WGS sequence"/>
</dbReference>
<feature type="transmembrane region" description="Helical" evidence="1">
    <location>
        <begin position="41"/>
        <end position="65"/>
    </location>
</feature>
<reference evidence="2" key="2">
    <citation type="submission" date="2020-09" db="EMBL/GenBank/DDBJ databases">
        <authorList>
            <person name="Sun Q."/>
            <person name="Ohkuma M."/>
        </authorList>
    </citation>
    <scope>NUCLEOTIDE SEQUENCE</scope>
    <source>
        <strain evidence="2">JCM 3313</strain>
    </source>
</reference>
<feature type="transmembrane region" description="Helical" evidence="1">
    <location>
        <begin position="149"/>
        <end position="166"/>
    </location>
</feature>
<keyword evidence="3" id="KW-1185">Reference proteome</keyword>
<keyword evidence="1" id="KW-1133">Transmembrane helix</keyword>
<name>A0A918APM7_9PSEU</name>
<keyword evidence="1" id="KW-0472">Membrane</keyword>
<evidence type="ECO:0008006" key="4">
    <source>
        <dbReference type="Google" id="ProtNLM"/>
    </source>
</evidence>
<keyword evidence="1" id="KW-0812">Transmembrane</keyword>
<proteinExistence type="predicted"/>
<sequence>MNALVRYLLADVLRSQRFLAPVMVFLAVLGMLYASDAGVPLIAYAGSCVLIYPVAVWLTVVVATAEDPVRRSVTVVAAGGWGRVQGAVAMSAALCACLLALVATGVPVLTQSRPYPPEVVAQGFGAHLVCGLTGVGVGLLCARPVITRLGWGVLAATALVVLPFPLGRVPPVGSVLGALNDQRGVLPVLLVSGACALALLVIATLTATKLGPRRG</sequence>
<comment type="caution">
    <text evidence="2">The sequence shown here is derived from an EMBL/GenBank/DDBJ whole genome shotgun (WGS) entry which is preliminary data.</text>
</comment>
<feature type="transmembrane region" description="Helical" evidence="1">
    <location>
        <begin position="186"/>
        <end position="207"/>
    </location>
</feature>
<feature type="transmembrane region" description="Helical" evidence="1">
    <location>
        <begin position="121"/>
        <end position="142"/>
    </location>
</feature>
<protein>
    <recommendedName>
        <fullName evidence="4">ABC transporter</fullName>
    </recommendedName>
</protein>
<evidence type="ECO:0000313" key="3">
    <source>
        <dbReference type="Proteomes" id="UP000639606"/>
    </source>
</evidence>
<organism evidence="2 3">
    <name type="scientific">Saccharothrix coeruleofusca</name>
    <dbReference type="NCBI Taxonomy" id="33919"/>
    <lineage>
        <taxon>Bacteria</taxon>
        <taxon>Bacillati</taxon>
        <taxon>Actinomycetota</taxon>
        <taxon>Actinomycetes</taxon>
        <taxon>Pseudonocardiales</taxon>
        <taxon>Pseudonocardiaceae</taxon>
        <taxon>Saccharothrix</taxon>
    </lineage>
</organism>
<reference evidence="2" key="1">
    <citation type="journal article" date="2014" name="Int. J. Syst. Evol. Microbiol.">
        <title>Complete genome sequence of Corynebacterium casei LMG S-19264T (=DSM 44701T), isolated from a smear-ripened cheese.</title>
        <authorList>
            <consortium name="US DOE Joint Genome Institute (JGI-PGF)"/>
            <person name="Walter F."/>
            <person name="Albersmeier A."/>
            <person name="Kalinowski J."/>
            <person name="Ruckert C."/>
        </authorList>
    </citation>
    <scope>NUCLEOTIDE SEQUENCE</scope>
    <source>
        <strain evidence="2">JCM 3313</strain>
    </source>
</reference>
<dbReference type="AlphaFoldDB" id="A0A918APM7"/>
<evidence type="ECO:0000256" key="1">
    <source>
        <dbReference type="SAM" id="Phobius"/>
    </source>
</evidence>
<accession>A0A918APM7</accession>
<dbReference type="EMBL" id="BMRG01000009">
    <property type="protein sequence ID" value="GGP67360.1"/>
    <property type="molecule type" value="Genomic_DNA"/>
</dbReference>
<evidence type="ECO:0000313" key="2">
    <source>
        <dbReference type="EMBL" id="GGP67360.1"/>
    </source>
</evidence>